<evidence type="ECO:0000256" key="2">
    <source>
        <dbReference type="SAM" id="Phobius"/>
    </source>
</evidence>
<name>A0ABV5TJ74_9ACTN</name>
<feature type="transmembrane region" description="Helical" evidence="2">
    <location>
        <begin position="42"/>
        <end position="63"/>
    </location>
</feature>
<comment type="caution">
    <text evidence="3">The sequence shown here is derived from an EMBL/GenBank/DDBJ whole genome shotgun (WGS) entry which is preliminary data.</text>
</comment>
<sequence length="128" mass="13671">MSTASSEKKPLGRPSLRMVSLGWLVLVALEYLWIPVFRVSELFAWLAITAAWLWATSLSVMVATTCLSLRDYGRCVAALLLALGAGAVVRTADWEVLYAEGLSGRTGTRSPNSPPTTNTTGRSPCPGG</sequence>
<evidence type="ECO:0000256" key="1">
    <source>
        <dbReference type="SAM" id="MobiDB-lite"/>
    </source>
</evidence>
<dbReference type="EMBL" id="JBHMBS010000014">
    <property type="protein sequence ID" value="MFB9679159.1"/>
    <property type="molecule type" value="Genomic_DNA"/>
</dbReference>
<proteinExistence type="predicted"/>
<feature type="compositionally biased region" description="Low complexity" evidence="1">
    <location>
        <begin position="105"/>
        <end position="128"/>
    </location>
</feature>
<protein>
    <submittedName>
        <fullName evidence="3">Uncharacterized protein</fullName>
    </submittedName>
</protein>
<feature type="transmembrane region" description="Helical" evidence="2">
    <location>
        <begin position="16"/>
        <end position="36"/>
    </location>
</feature>
<keyword evidence="2" id="KW-0812">Transmembrane</keyword>
<gene>
    <name evidence="3" type="ORF">ACFFRH_27090</name>
</gene>
<organism evidence="3 4">
    <name type="scientific">Streptosporangium vulgare</name>
    <dbReference type="NCBI Taxonomy" id="46190"/>
    <lineage>
        <taxon>Bacteria</taxon>
        <taxon>Bacillati</taxon>
        <taxon>Actinomycetota</taxon>
        <taxon>Actinomycetes</taxon>
        <taxon>Streptosporangiales</taxon>
        <taxon>Streptosporangiaceae</taxon>
        <taxon>Streptosporangium</taxon>
    </lineage>
</organism>
<keyword evidence="2" id="KW-0472">Membrane</keyword>
<dbReference type="Proteomes" id="UP001589610">
    <property type="component" value="Unassembled WGS sequence"/>
</dbReference>
<keyword evidence="4" id="KW-1185">Reference proteome</keyword>
<reference evidence="3 4" key="1">
    <citation type="submission" date="2024-09" db="EMBL/GenBank/DDBJ databases">
        <authorList>
            <person name="Sun Q."/>
            <person name="Mori K."/>
        </authorList>
    </citation>
    <scope>NUCLEOTIDE SEQUENCE [LARGE SCALE GENOMIC DNA]</scope>
    <source>
        <strain evidence="3 4">JCM 3028</strain>
    </source>
</reference>
<accession>A0ABV5TJ74</accession>
<evidence type="ECO:0000313" key="3">
    <source>
        <dbReference type="EMBL" id="MFB9679159.1"/>
    </source>
</evidence>
<feature type="region of interest" description="Disordered" evidence="1">
    <location>
        <begin position="103"/>
        <end position="128"/>
    </location>
</feature>
<evidence type="ECO:0000313" key="4">
    <source>
        <dbReference type="Proteomes" id="UP001589610"/>
    </source>
</evidence>
<keyword evidence="2" id="KW-1133">Transmembrane helix</keyword>